<dbReference type="InterPro" id="IPR036388">
    <property type="entry name" value="WH-like_DNA-bd_sf"/>
</dbReference>
<keyword evidence="1" id="KW-0238">DNA-binding</keyword>
<dbReference type="SMART" id="SM00418">
    <property type="entry name" value="HTH_ARSR"/>
    <property type="match status" value="1"/>
</dbReference>
<comment type="caution">
    <text evidence="3">The sequence shown here is derived from an EMBL/GenBank/DDBJ whole genome shotgun (WGS) entry which is preliminary data.</text>
</comment>
<dbReference type="Gene3D" id="1.10.10.10">
    <property type="entry name" value="Winged helix-like DNA-binding domain superfamily/Winged helix DNA-binding domain"/>
    <property type="match status" value="1"/>
</dbReference>
<keyword evidence="4" id="KW-1185">Reference proteome</keyword>
<sequence length="317" mass="35738">MPEILVDRSKPEIANRVLIAELDNFVEIAKALTSDLRVAIFKQLLEQPMNVIEIAEMFHIPPSTAAVNIKKLEDANLIKTEMIPGTRGTQKLCVALYSRIILETKKVEQEKGDNFVLIPMPIGHYFDFKVSPTCGIVSDTSIIGEFDDPKSFLEPERINAQLIWFRKGYVEYRFPNKGPHGAKMKNFELSMEICSEAPLFNLNWPSDITLWVNGVDIGTWTSPGDFGGERGVLTPSWWGNENTQFGLLKTWKVNGNGSYIDGRLISQVTLKDLHVEQEPFITVRIGVKESAQNDGGVNLFGKKFGNYEKDLVIKLEF</sequence>
<protein>
    <submittedName>
        <fullName evidence="3">Transcriptional regulator</fullName>
    </submittedName>
</protein>
<evidence type="ECO:0000313" key="4">
    <source>
        <dbReference type="Proteomes" id="UP001242313"/>
    </source>
</evidence>
<evidence type="ECO:0000256" key="1">
    <source>
        <dbReference type="ARBA" id="ARBA00023125"/>
    </source>
</evidence>
<evidence type="ECO:0000313" key="3">
    <source>
        <dbReference type="EMBL" id="MDQ0415077.1"/>
    </source>
</evidence>
<dbReference type="SUPFAM" id="SSF46785">
    <property type="entry name" value="Winged helix' DNA-binding domain"/>
    <property type="match status" value="1"/>
</dbReference>
<dbReference type="InterPro" id="IPR011991">
    <property type="entry name" value="ArsR-like_HTH"/>
</dbReference>
<gene>
    <name evidence="3" type="ORF">J2S25_003300</name>
</gene>
<dbReference type="InterPro" id="IPR036390">
    <property type="entry name" value="WH_DNA-bd_sf"/>
</dbReference>
<name>A0ABU0G0I7_9BACI</name>
<dbReference type="CDD" id="cd00090">
    <property type="entry name" value="HTH_ARSR"/>
    <property type="match status" value="1"/>
</dbReference>
<dbReference type="Proteomes" id="UP001242313">
    <property type="component" value="Unassembled WGS sequence"/>
</dbReference>
<proteinExistence type="predicted"/>
<feature type="domain" description="HTH arsR-type" evidence="2">
    <location>
        <begin position="27"/>
        <end position="106"/>
    </location>
</feature>
<organism evidence="3 4">
    <name type="scientific">Mesobacillus stamsii</name>
    <dbReference type="NCBI Taxonomy" id="225347"/>
    <lineage>
        <taxon>Bacteria</taxon>
        <taxon>Bacillati</taxon>
        <taxon>Bacillota</taxon>
        <taxon>Bacilli</taxon>
        <taxon>Bacillales</taxon>
        <taxon>Bacillaceae</taxon>
        <taxon>Mesobacillus</taxon>
    </lineage>
</organism>
<dbReference type="RefSeq" id="WP_307192375.1">
    <property type="nucleotide sequence ID" value="NZ_JAUSUN010000025.1"/>
</dbReference>
<reference evidence="3 4" key="1">
    <citation type="submission" date="2023-07" db="EMBL/GenBank/DDBJ databases">
        <title>Genomic Encyclopedia of Type Strains, Phase IV (KMG-IV): sequencing the most valuable type-strain genomes for metagenomic binning, comparative biology and taxonomic classification.</title>
        <authorList>
            <person name="Goeker M."/>
        </authorList>
    </citation>
    <scope>NUCLEOTIDE SEQUENCE [LARGE SCALE GENOMIC DNA]</scope>
    <source>
        <strain evidence="3 4">DSM 19598</strain>
    </source>
</reference>
<dbReference type="InterPro" id="IPR001845">
    <property type="entry name" value="HTH_ArsR_DNA-bd_dom"/>
</dbReference>
<accession>A0ABU0G0I7</accession>
<dbReference type="EMBL" id="JAUSUN010000025">
    <property type="protein sequence ID" value="MDQ0415077.1"/>
    <property type="molecule type" value="Genomic_DNA"/>
</dbReference>
<evidence type="ECO:0000259" key="2">
    <source>
        <dbReference type="SMART" id="SM00418"/>
    </source>
</evidence>
<dbReference type="Pfam" id="PF01022">
    <property type="entry name" value="HTH_5"/>
    <property type="match status" value="1"/>
</dbReference>